<accession>A0ACB8RHJ5</accession>
<evidence type="ECO:0000313" key="2">
    <source>
        <dbReference type="Proteomes" id="UP000814033"/>
    </source>
</evidence>
<proteinExistence type="predicted"/>
<name>A0ACB8RHJ5_9AGAM</name>
<organism evidence="1 2">
    <name type="scientific">Auriscalpium vulgare</name>
    <dbReference type="NCBI Taxonomy" id="40419"/>
    <lineage>
        <taxon>Eukaryota</taxon>
        <taxon>Fungi</taxon>
        <taxon>Dikarya</taxon>
        <taxon>Basidiomycota</taxon>
        <taxon>Agaricomycotina</taxon>
        <taxon>Agaricomycetes</taxon>
        <taxon>Russulales</taxon>
        <taxon>Auriscalpiaceae</taxon>
        <taxon>Auriscalpium</taxon>
    </lineage>
</organism>
<reference evidence="1" key="2">
    <citation type="journal article" date="2022" name="New Phytol.">
        <title>Evolutionary transition to the ectomycorrhizal habit in the genomes of a hyperdiverse lineage of mushroom-forming fungi.</title>
        <authorList>
            <person name="Looney B."/>
            <person name="Miyauchi S."/>
            <person name="Morin E."/>
            <person name="Drula E."/>
            <person name="Courty P.E."/>
            <person name="Kohler A."/>
            <person name="Kuo A."/>
            <person name="LaButti K."/>
            <person name="Pangilinan J."/>
            <person name="Lipzen A."/>
            <person name="Riley R."/>
            <person name="Andreopoulos W."/>
            <person name="He G."/>
            <person name="Johnson J."/>
            <person name="Nolan M."/>
            <person name="Tritt A."/>
            <person name="Barry K.W."/>
            <person name="Grigoriev I.V."/>
            <person name="Nagy L.G."/>
            <person name="Hibbett D."/>
            <person name="Henrissat B."/>
            <person name="Matheny P.B."/>
            <person name="Labbe J."/>
            <person name="Martin F.M."/>
        </authorList>
    </citation>
    <scope>NUCLEOTIDE SEQUENCE</scope>
    <source>
        <strain evidence="1">FP105234-sp</strain>
    </source>
</reference>
<sequence>MPTYKVPDETDIFPPPILESNMDAAERIYQDPKCLYISASSFERRIQNLFENASARREVEAALYAPYDRILTDLCSSAEPDNAKATVSCHPQSVLIDDVDKLKYPIRFLARRIPDWAVLVTYLQLRAPDTGIPYRVNHPLFKLSQLLFWMEAKPLAIREAWSSLDAQEAAGAAVSRYVSQLMEQAEFGFRHHSGDAVYAILVVATYFSVFRFDRPQPSPDTPVKSSPAAPSTPPPPALRKRRRLNRSGTAQLGGGAGPSVVPLAALRAPPSKVKEAADGEQGEISPHNKYPPVKAPSVLYYNEPVLVTVPSNDNATTDTDEKLSPIFLQALQDVMGVPDGNCSFQPSYMQPPANVVRPSAKSLDVSKKLIDTALKLRDQQDLTHPHTRTRTQEVP</sequence>
<evidence type="ECO:0000313" key="1">
    <source>
        <dbReference type="EMBL" id="KAI0043390.1"/>
    </source>
</evidence>
<protein>
    <submittedName>
        <fullName evidence="1">Uncharacterized protein</fullName>
    </submittedName>
</protein>
<dbReference type="Proteomes" id="UP000814033">
    <property type="component" value="Unassembled WGS sequence"/>
</dbReference>
<comment type="caution">
    <text evidence="1">The sequence shown here is derived from an EMBL/GenBank/DDBJ whole genome shotgun (WGS) entry which is preliminary data.</text>
</comment>
<keyword evidence="2" id="KW-1185">Reference proteome</keyword>
<reference evidence="1" key="1">
    <citation type="submission" date="2021-02" db="EMBL/GenBank/DDBJ databases">
        <authorList>
            <consortium name="DOE Joint Genome Institute"/>
            <person name="Ahrendt S."/>
            <person name="Looney B.P."/>
            <person name="Miyauchi S."/>
            <person name="Morin E."/>
            <person name="Drula E."/>
            <person name="Courty P.E."/>
            <person name="Chicoki N."/>
            <person name="Fauchery L."/>
            <person name="Kohler A."/>
            <person name="Kuo A."/>
            <person name="Labutti K."/>
            <person name="Pangilinan J."/>
            <person name="Lipzen A."/>
            <person name="Riley R."/>
            <person name="Andreopoulos W."/>
            <person name="He G."/>
            <person name="Johnson J."/>
            <person name="Barry K.W."/>
            <person name="Grigoriev I.V."/>
            <person name="Nagy L."/>
            <person name="Hibbett D."/>
            <person name="Henrissat B."/>
            <person name="Matheny P.B."/>
            <person name="Labbe J."/>
            <person name="Martin F."/>
        </authorList>
    </citation>
    <scope>NUCLEOTIDE SEQUENCE</scope>
    <source>
        <strain evidence="1">FP105234-sp</strain>
    </source>
</reference>
<dbReference type="EMBL" id="MU276020">
    <property type="protein sequence ID" value="KAI0043390.1"/>
    <property type="molecule type" value="Genomic_DNA"/>
</dbReference>
<gene>
    <name evidence="1" type="ORF">FA95DRAFT_405850</name>
</gene>